<evidence type="ECO:0000313" key="17">
    <source>
        <dbReference type="EMBL" id="PWN39596.1"/>
    </source>
</evidence>
<keyword evidence="6" id="KW-0597">Phosphoprotein</keyword>
<dbReference type="GO" id="GO:0051301">
    <property type="term" value="P:cell division"/>
    <property type="evidence" value="ECO:0007669"/>
    <property type="project" value="UniProtKB-KW"/>
</dbReference>
<proteinExistence type="inferred from homology"/>
<dbReference type="PROSITE" id="PS00383">
    <property type="entry name" value="TYR_PHOSPHATASE_1"/>
    <property type="match status" value="1"/>
</dbReference>
<keyword evidence="8" id="KW-0498">Mitosis</keyword>
<feature type="compositionally biased region" description="Basic residues" evidence="14">
    <location>
        <begin position="612"/>
        <end position="621"/>
    </location>
</feature>
<evidence type="ECO:0000256" key="12">
    <source>
        <dbReference type="ARBA" id="ARBA00023254"/>
    </source>
</evidence>
<feature type="compositionally biased region" description="Low complexity" evidence="14">
    <location>
        <begin position="974"/>
        <end position="1010"/>
    </location>
</feature>
<dbReference type="EMBL" id="KZ819456">
    <property type="protein sequence ID" value="PWN39596.1"/>
    <property type="molecule type" value="Genomic_DNA"/>
</dbReference>
<dbReference type="InterPro" id="IPR044506">
    <property type="entry name" value="CDC14_C"/>
</dbReference>
<dbReference type="RefSeq" id="XP_025366756.1">
    <property type="nucleotide sequence ID" value="XM_025515733.1"/>
</dbReference>
<reference evidence="17 18" key="1">
    <citation type="journal article" date="2018" name="Mol. Biol. Evol.">
        <title>Broad Genomic Sampling Reveals a Smut Pathogenic Ancestry of the Fungal Clade Ustilaginomycotina.</title>
        <authorList>
            <person name="Kijpornyongpan T."/>
            <person name="Mondo S.J."/>
            <person name="Barry K."/>
            <person name="Sandor L."/>
            <person name="Lee J."/>
            <person name="Lipzen A."/>
            <person name="Pangilinan J."/>
            <person name="LaButti K."/>
            <person name="Hainaut M."/>
            <person name="Henrissat B."/>
            <person name="Grigoriev I.V."/>
            <person name="Spatafora J.W."/>
            <person name="Aime M.C."/>
        </authorList>
    </citation>
    <scope>NUCLEOTIDE SEQUENCE [LARGE SCALE GENOMIC DNA]</scope>
    <source>
        <strain evidence="17 18">MCA 4658</strain>
    </source>
</reference>
<feature type="region of interest" description="Disordered" evidence="14">
    <location>
        <begin position="600"/>
        <end position="656"/>
    </location>
</feature>
<dbReference type="Pfam" id="PF22785">
    <property type="entry name" value="Tc-R-P"/>
    <property type="match status" value="1"/>
</dbReference>
<evidence type="ECO:0000256" key="13">
    <source>
        <dbReference type="ARBA" id="ARBA00023306"/>
    </source>
</evidence>
<evidence type="ECO:0000256" key="11">
    <source>
        <dbReference type="ARBA" id="ARBA00023242"/>
    </source>
</evidence>
<sequence length="1034" mass="110961">MGTQRSTTSRAASSSTPTVQSASMSATLSGVRASLDATPTTPKRPPNAASPPRPAASSRSLRTYTLTPSAPAIGTPEYKKSTAATSSTVKTDHPLSSEASAPPRAADDSDFLDSDGELDVDADGEEVESVCELAETQPGGTSSTQATSSSFVSLDEGRSSQSAMPEHPLIAMTPILSFTWFDKDRMPSPTECQADHGRKCVVMPEDRKAEREQKKFQWLSIDVDLGYLSFYKDWGPLNMAMFYRFCLHVACMHLDPDEDHLVLYTSSDPHNKANAALLAAMYAMVIERLSPCDAFHPLAELEFEPFRDAGYGRADFCLTIQDVLYGFHKARECDVLQLENFNLDEYEWYERVENGDWNWITPNIIAFASPNDKGWEAGLKLPPAEREKRTNAAFTRSIKYFKQHSVGAVVRLNNPLYDREAYERVGIEHYDMYFDDGSNPSDQILRAFIKLADETVNKGKVIAVHCKAGLGRTGVLIGAYLIWKHGFTAQEVIGFMRIMRPGCVVGPQQRFMYENFVEWIRWSTRDIALKEAREAIEAEKEALKKQGFVEGRKSRKRGAEDEADDTSTSTEEREERAVDGLVTPRAKRTLAEVPSSVAPAIKPTPCVGQPRKSPKSTRKRQATALRHVSSIGSLTHDTRTKSMPDPAEAEAAKSTAAPVTGFMPRSVSDESLKALAENISNHSGKAPPTPGPSVRLEAAGTGMRGGTPPLAPSTPGRVLGEAHRINMQAGHGGGVLPMGLSTPPNPSGSFTKIKAATVGRPVRTHHERRQSTIAAPTFMVDDVFTDAPPSAHAFAPPSSSAGGARTASPRIPTFRASPQIKTKYGLRDTSKDHAPGSSIEVEDGARSKTSSADGAGNGVADRVGSSQTSETSASSRASAQRSASGSSARRQKMSGATRIPSGSSRTRTNGTAQLSVSAKRAAASSSSQQLQQQHETCNAATGTNGPRSGVARVAAATKRLYGPTVASLARSRGAEAPDSSSSSHASSAASLTASPQLSASSRSASRTPSAVNGAVRLGRVRPRRSSFSDADLQI</sequence>
<feature type="region of interest" description="Disordered" evidence="14">
    <location>
        <begin position="789"/>
        <end position="951"/>
    </location>
</feature>
<accession>A0A316VPT8</accession>
<evidence type="ECO:0000256" key="14">
    <source>
        <dbReference type="SAM" id="MobiDB-lite"/>
    </source>
</evidence>
<feature type="compositionally biased region" description="Polar residues" evidence="14">
    <location>
        <begin position="900"/>
        <end position="914"/>
    </location>
</feature>
<evidence type="ECO:0000313" key="18">
    <source>
        <dbReference type="Proteomes" id="UP000245783"/>
    </source>
</evidence>
<evidence type="ECO:0000256" key="9">
    <source>
        <dbReference type="ARBA" id="ARBA00022801"/>
    </source>
</evidence>
<evidence type="ECO:0000256" key="6">
    <source>
        <dbReference type="ARBA" id="ARBA00022553"/>
    </source>
</evidence>
<keyword evidence="18" id="KW-1185">Reference proteome</keyword>
<dbReference type="SUPFAM" id="SSF52799">
    <property type="entry name" value="(Phosphotyrosine protein) phosphatases II"/>
    <property type="match status" value="2"/>
</dbReference>
<dbReference type="FunFam" id="3.90.190.10:FF:000038">
    <property type="entry name" value="Tyrosine-protein phosphatase CDC14"/>
    <property type="match status" value="1"/>
</dbReference>
<dbReference type="GO" id="GO:0005737">
    <property type="term" value="C:cytoplasm"/>
    <property type="evidence" value="ECO:0007669"/>
    <property type="project" value="UniProtKB-SubCell"/>
</dbReference>
<keyword evidence="7" id="KW-0132">Cell division</keyword>
<dbReference type="PROSITE" id="PS50054">
    <property type="entry name" value="TYR_PHOSPHATASE_DUAL"/>
    <property type="match status" value="1"/>
</dbReference>
<feature type="region of interest" description="Disordered" evidence="14">
    <location>
        <begin position="551"/>
        <end position="579"/>
    </location>
</feature>
<dbReference type="GO" id="GO:0005816">
    <property type="term" value="C:spindle pole body"/>
    <property type="evidence" value="ECO:0007669"/>
    <property type="project" value="UniProtKB-ARBA"/>
</dbReference>
<dbReference type="Proteomes" id="UP000245783">
    <property type="component" value="Unassembled WGS sequence"/>
</dbReference>
<keyword evidence="11" id="KW-0539">Nucleus</keyword>
<dbReference type="Gene3D" id="3.90.190.10">
    <property type="entry name" value="Protein tyrosine phosphatase superfamily"/>
    <property type="match status" value="2"/>
</dbReference>
<dbReference type="SMART" id="SM00404">
    <property type="entry name" value="PTPc_motif"/>
    <property type="match status" value="1"/>
</dbReference>
<evidence type="ECO:0000256" key="5">
    <source>
        <dbReference type="ARBA" id="ARBA00022490"/>
    </source>
</evidence>
<feature type="compositionally biased region" description="Basic and acidic residues" evidence="14">
    <location>
        <begin position="825"/>
        <end position="834"/>
    </location>
</feature>
<dbReference type="OrthoDB" id="5632at2759"/>
<dbReference type="GeneID" id="37037603"/>
<dbReference type="InterPro" id="IPR003595">
    <property type="entry name" value="Tyr_Pase_cat"/>
</dbReference>
<dbReference type="GO" id="GO:0032954">
    <property type="term" value="P:regulation of cytokinetic process"/>
    <property type="evidence" value="ECO:0007669"/>
    <property type="project" value="UniProtKB-ARBA"/>
</dbReference>
<evidence type="ECO:0000256" key="3">
    <source>
        <dbReference type="ARBA" id="ARBA00007315"/>
    </source>
</evidence>
<feature type="region of interest" description="Disordered" evidence="14">
    <location>
        <begin position="967"/>
        <end position="1034"/>
    </location>
</feature>
<feature type="domain" description="Tyrosine-protein phosphatase" evidence="15">
    <location>
        <begin position="356"/>
        <end position="525"/>
    </location>
</feature>
<dbReference type="PROSITE" id="PS50056">
    <property type="entry name" value="TYR_PHOSPHATASE_2"/>
    <property type="match status" value="1"/>
</dbReference>
<keyword evidence="9" id="KW-0378">Hydrolase</keyword>
<keyword evidence="5" id="KW-0963">Cytoplasm</keyword>
<feature type="compositionally biased region" description="Polar residues" evidence="14">
    <location>
        <begin position="19"/>
        <end position="28"/>
    </location>
</feature>
<feature type="compositionally biased region" description="Acidic residues" evidence="14">
    <location>
        <begin position="108"/>
        <end position="129"/>
    </location>
</feature>
<evidence type="ECO:0000259" key="16">
    <source>
        <dbReference type="PROSITE" id="PS50056"/>
    </source>
</evidence>
<dbReference type="InterPro" id="IPR020422">
    <property type="entry name" value="TYR_PHOSPHATASE_DUAL_dom"/>
</dbReference>
<keyword evidence="13" id="KW-0131">Cell cycle</keyword>
<dbReference type="GO" id="GO:0005730">
    <property type="term" value="C:nucleolus"/>
    <property type="evidence" value="ECO:0007669"/>
    <property type="project" value="UniProtKB-ARBA"/>
</dbReference>
<feature type="compositionally biased region" description="Low complexity" evidence="14">
    <location>
        <begin position="864"/>
        <end position="888"/>
    </location>
</feature>
<evidence type="ECO:0000256" key="4">
    <source>
        <dbReference type="ARBA" id="ARBA00013064"/>
    </source>
</evidence>
<evidence type="ECO:0000256" key="1">
    <source>
        <dbReference type="ARBA" id="ARBA00004123"/>
    </source>
</evidence>
<comment type="subcellular location">
    <subcellularLocation>
        <location evidence="2">Cytoplasm</location>
    </subcellularLocation>
    <subcellularLocation>
        <location evidence="1">Nucleus</location>
    </subcellularLocation>
</comment>
<dbReference type="PANTHER" id="PTHR23339">
    <property type="entry name" value="TYROSINE SPECIFIC PROTEIN PHOSPHATASE AND DUAL SPECIFICITY PROTEIN PHOSPHATASE"/>
    <property type="match status" value="1"/>
</dbReference>
<dbReference type="GO" id="GO:0000278">
    <property type="term" value="P:mitotic cell cycle"/>
    <property type="evidence" value="ECO:0007669"/>
    <property type="project" value="UniProtKB-ARBA"/>
</dbReference>
<dbReference type="GO" id="GO:0051321">
    <property type="term" value="P:meiotic cell cycle"/>
    <property type="evidence" value="ECO:0007669"/>
    <property type="project" value="UniProtKB-KW"/>
</dbReference>
<dbReference type="GO" id="GO:0033554">
    <property type="term" value="P:cellular response to stress"/>
    <property type="evidence" value="ECO:0007669"/>
    <property type="project" value="UniProtKB-ARBA"/>
</dbReference>
<dbReference type="STRING" id="1522189.A0A316VPT8"/>
<evidence type="ECO:0000256" key="2">
    <source>
        <dbReference type="ARBA" id="ARBA00004496"/>
    </source>
</evidence>
<dbReference type="InterPro" id="IPR050561">
    <property type="entry name" value="PTP"/>
</dbReference>
<dbReference type="InterPro" id="IPR016130">
    <property type="entry name" value="Tyr_Pase_AS"/>
</dbReference>
<gene>
    <name evidence="17" type="ORF">IE81DRAFT_343244</name>
</gene>
<dbReference type="InterPro" id="IPR000387">
    <property type="entry name" value="Tyr_Pase_dom"/>
</dbReference>
<evidence type="ECO:0000259" key="15">
    <source>
        <dbReference type="PROSITE" id="PS50054"/>
    </source>
</evidence>
<evidence type="ECO:0000256" key="8">
    <source>
        <dbReference type="ARBA" id="ARBA00022776"/>
    </source>
</evidence>
<dbReference type="GO" id="GO:0007096">
    <property type="term" value="P:regulation of exit from mitosis"/>
    <property type="evidence" value="ECO:0007669"/>
    <property type="project" value="UniProtKB-ARBA"/>
</dbReference>
<dbReference type="InParanoid" id="A0A316VPT8"/>
<evidence type="ECO:0000256" key="10">
    <source>
        <dbReference type="ARBA" id="ARBA00022912"/>
    </source>
</evidence>
<name>A0A316VPT8_9BASI</name>
<dbReference type="SMART" id="SM00195">
    <property type="entry name" value="DSPc"/>
    <property type="match status" value="1"/>
</dbReference>
<keyword evidence="12" id="KW-0469">Meiosis</keyword>
<protein>
    <recommendedName>
        <fullName evidence="4">protein-tyrosine-phosphatase</fullName>
        <ecNumber evidence="4">3.1.3.48</ecNumber>
    </recommendedName>
</protein>
<dbReference type="InterPro" id="IPR029021">
    <property type="entry name" value="Prot-tyrosine_phosphatase-like"/>
</dbReference>
<feature type="compositionally biased region" description="Low complexity" evidence="14">
    <location>
        <begin position="1"/>
        <end position="18"/>
    </location>
</feature>
<comment type="similarity">
    <text evidence="3">Belongs to the protein-tyrosine phosphatase family. Non-receptor class CDC14 subfamily.</text>
</comment>
<dbReference type="CDD" id="cd14499">
    <property type="entry name" value="CDC14_C"/>
    <property type="match status" value="1"/>
</dbReference>
<feature type="compositionally biased region" description="Low complexity" evidence="14">
    <location>
        <begin position="789"/>
        <end position="809"/>
    </location>
</feature>
<feature type="domain" description="Tyrosine specific protein phosphatases" evidence="16">
    <location>
        <begin position="446"/>
        <end position="511"/>
    </location>
</feature>
<feature type="compositionally biased region" description="Pro residues" evidence="14">
    <location>
        <begin position="42"/>
        <end position="54"/>
    </location>
</feature>
<feature type="compositionally biased region" description="Polar residues" evidence="14">
    <location>
        <begin position="934"/>
        <end position="946"/>
    </location>
</feature>
<dbReference type="AlphaFoldDB" id="A0A316VPT8"/>
<dbReference type="GO" id="GO:0004725">
    <property type="term" value="F:protein tyrosine phosphatase activity"/>
    <property type="evidence" value="ECO:0007669"/>
    <property type="project" value="UniProtKB-EC"/>
</dbReference>
<organism evidence="17 18">
    <name type="scientific">Ceraceosorus guamensis</name>
    <dbReference type="NCBI Taxonomy" id="1522189"/>
    <lineage>
        <taxon>Eukaryota</taxon>
        <taxon>Fungi</taxon>
        <taxon>Dikarya</taxon>
        <taxon>Basidiomycota</taxon>
        <taxon>Ustilaginomycotina</taxon>
        <taxon>Exobasidiomycetes</taxon>
        <taxon>Ceraceosorales</taxon>
        <taxon>Ceraceosoraceae</taxon>
        <taxon>Ceraceosorus</taxon>
    </lineage>
</organism>
<feature type="compositionally biased region" description="Low complexity" evidence="14">
    <location>
        <begin position="915"/>
        <end position="933"/>
    </location>
</feature>
<dbReference type="EC" id="3.1.3.48" evidence="4"/>
<feature type="region of interest" description="Disordered" evidence="14">
    <location>
        <begin position="1"/>
        <end position="164"/>
    </location>
</feature>
<dbReference type="Pfam" id="PF14671">
    <property type="entry name" value="DSPn"/>
    <property type="match status" value="1"/>
</dbReference>
<dbReference type="InterPro" id="IPR029260">
    <property type="entry name" value="DSPn"/>
</dbReference>
<evidence type="ECO:0000256" key="7">
    <source>
        <dbReference type="ARBA" id="ARBA00022618"/>
    </source>
</evidence>
<keyword evidence="10" id="KW-0904">Protein phosphatase</keyword>
<feature type="compositionally biased region" description="Low complexity" evidence="14">
    <location>
        <begin position="141"/>
        <end position="153"/>
    </location>
</feature>